<dbReference type="OrthoDB" id="9806925at2"/>
<feature type="binding site" evidence="6">
    <location>
        <position position="218"/>
    </location>
    <ligand>
        <name>(6S)-NADPHX</name>
        <dbReference type="ChEBI" id="CHEBI:64076"/>
    </ligand>
</feature>
<feature type="binding site" evidence="6">
    <location>
        <begin position="188"/>
        <end position="192"/>
    </location>
    <ligand>
        <name>AMP</name>
        <dbReference type="ChEBI" id="CHEBI:456215"/>
    </ligand>
</feature>
<dbReference type="InterPro" id="IPR029056">
    <property type="entry name" value="Ribokinase-like"/>
</dbReference>
<evidence type="ECO:0000313" key="10">
    <source>
        <dbReference type="EMBL" id="RFU52456.1"/>
    </source>
</evidence>
<dbReference type="NCBIfam" id="TIGR00196">
    <property type="entry name" value="yjeF_cterm"/>
    <property type="match status" value="1"/>
</dbReference>
<dbReference type="Proteomes" id="UP000264056">
    <property type="component" value="Unassembled WGS sequence"/>
</dbReference>
<dbReference type="EMBL" id="QVQZ01000033">
    <property type="protein sequence ID" value="RFU52456.1"/>
    <property type="molecule type" value="Genomic_DNA"/>
</dbReference>
<dbReference type="PROSITE" id="PS01049">
    <property type="entry name" value="YJEF_C_1"/>
    <property type="match status" value="1"/>
</dbReference>
<reference evidence="9 13" key="1">
    <citation type="submission" date="2018-08" db="EMBL/GenBank/DDBJ databases">
        <title>Draft genome of Streptococcus sp .nov. Z2.</title>
        <authorList>
            <person name="Tian Z."/>
        </authorList>
    </citation>
    <scope>NUCLEOTIDE SEQUENCE [LARGE SCALE GENOMIC DNA]</scope>
    <source>
        <strain evidence="9 13">Z2</strain>
    </source>
</reference>
<reference evidence="10 12" key="2">
    <citation type="submission" date="2018-08" db="EMBL/GenBank/DDBJ databases">
        <title>Draft genome of Streptococcus sp. nov. Z1.</title>
        <authorList>
            <person name="Tian Z."/>
        </authorList>
    </citation>
    <scope>NUCLEOTIDE SEQUENCE [LARGE SCALE GENOMIC DNA]</scope>
    <source>
        <strain evidence="10">Z1</strain>
        <strain evidence="12">Z1(2018)</strain>
    </source>
</reference>
<dbReference type="InterPro" id="IPR017953">
    <property type="entry name" value="Carbohydrate_kinase_pred_CS"/>
</dbReference>
<dbReference type="Gene3D" id="3.40.1190.20">
    <property type="match status" value="1"/>
</dbReference>
<accession>A0A372KKD1</accession>
<sequence length="282" mass="29965">MIIKEDFVRNVVQPRPLKSHKGTFGRVLLVGGCSPYGGAIIMAAVACVSSGAGLVTVATDQNNISALHSHLPEAMAFALTDRERLVQELLRADVVLIGPGLGEEFLAQQSFELVMTKALSRQTLIIDGSALNLLAQKRDMDLQAKKLILTPHQKEWERLSGLTIKEQTPEQNQAALADFPPQTVLVAKSHRTVIYGPNGQIGELTVGGPYQATGGMGDTLAGMIAGFAAQFSVSSFTAAAAATYLHSAIADELSQTAYVVLPTRISQELPQAMKKLSAKAGS</sequence>
<dbReference type="PANTHER" id="PTHR12592:SF0">
    <property type="entry name" value="ATP-DEPENDENT (S)-NAD(P)H-HYDRATE DEHYDRATASE"/>
    <property type="match status" value="1"/>
</dbReference>
<dbReference type="GO" id="GO:0052855">
    <property type="term" value="F:ADP-dependent NAD(P)H-hydrate dehydratase activity"/>
    <property type="evidence" value="ECO:0007669"/>
    <property type="project" value="UniProtKB-UniRule"/>
</dbReference>
<comment type="catalytic activity">
    <reaction evidence="6">
        <text>(6S)-NADHX + ADP = AMP + phosphate + NADH + H(+)</text>
        <dbReference type="Rhea" id="RHEA:32223"/>
        <dbReference type="ChEBI" id="CHEBI:15378"/>
        <dbReference type="ChEBI" id="CHEBI:43474"/>
        <dbReference type="ChEBI" id="CHEBI:57945"/>
        <dbReference type="ChEBI" id="CHEBI:64074"/>
        <dbReference type="ChEBI" id="CHEBI:456215"/>
        <dbReference type="ChEBI" id="CHEBI:456216"/>
        <dbReference type="EC" id="4.2.1.136"/>
    </reaction>
</comment>
<feature type="binding site" evidence="6">
    <location>
        <position position="152"/>
    </location>
    <ligand>
        <name>(6S)-NADPHX</name>
        <dbReference type="ChEBI" id="CHEBI:64076"/>
    </ligand>
</feature>
<dbReference type="HAMAP" id="MF_01965">
    <property type="entry name" value="NADHX_dehydratase"/>
    <property type="match status" value="1"/>
</dbReference>
<evidence type="ECO:0000313" key="13">
    <source>
        <dbReference type="Proteomes" id="UP000264056"/>
    </source>
</evidence>
<dbReference type="KEGG" id="schj:DDV21_003615"/>
<reference evidence="11" key="3">
    <citation type="submission" date="2018-08" db="EMBL/GenBank/DDBJ databases">
        <title>Streptococcus chenjunshii sp. nov., isolated from stools sample of the Tibetan antelope in the Qinghai-Tibet plateau, China.</title>
        <authorList>
            <person name="Tian Z."/>
        </authorList>
    </citation>
    <scope>NUCLEOTIDE SEQUENCE [LARGE SCALE GENOMIC DNA]</scope>
    <source>
        <strain evidence="11">Z15</strain>
    </source>
</reference>
<dbReference type="InterPro" id="IPR000631">
    <property type="entry name" value="CARKD"/>
</dbReference>
<keyword evidence="4 6" id="KW-0520">NAD</keyword>
<dbReference type="EMBL" id="QVQY01000036">
    <property type="protein sequence ID" value="RFU50244.1"/>
    <property type="molecule type" value="Genomic_DNA"/>
</dbReference>
<feature type="binding site" evidence="6">
    <location>
        <position position="100"/>
    </location>
    <ligand>
        <name>(6S)-NADPHX</name>
        <dbReference type="ChEBI" id="CHEBI:64076"/>
    </ligand>
</feature>
<dbReference type="Pfam" id="PF01256">
    <property type="entry name" value="Carb_kinase"/>
    <property type="match status" value="1"/>
</dbReference>
<proteinExistence type="inferred from homology"/>
<evidence type="ECO:0000256" key="1">
    <source>
        <dbReference type="ARBA" id="ARBA00022741"/>
    </source>
</evidence>
<feature type="binding site" evidence="6">
    <location>
        <position position="39"/>
    </location>
    <ligand>
        <name>(6S)-NADPHX</name>
        <dbReference type="ChEBI" id="CHEBI:64076"/>
    </ligand>
</feature>
<gene>
    <name evidence="6" type="primary">nnrD</name>
    <name evidence="8" type="ORF">DDV21_003615</name>
    <name evidence="9" type="ORF">DDV22_09710</name>
    <name evidence="10" type="ORF">DDV23_09625</name>
</gene>
<comment type="cofactor">
    <cofactor evidence="6">
        <name>Mg(2+)</name>
        <dbReference type="ChEBI" id="CHEBI:18420"/>
    </cofactor>
</comment>
<evidence type="ECO:0000256" key="2">
    <source>
        <dbReference type="ARBA" id="ARBA00022840"/>
    </source>
</evidence>
<protein>
    <recommendedName>
        <fullName evidence="6">ADP-dependent (S)-NAD(P)H-hydrate dehydratase</fullName>
        <ecNumber evidence="6">4.2.1.136</ecNumber>
    </recommendedName>
    <alternativeName>
        <fullName evidence="6">ADP-dependent NAD(P)HX dehydratase</fullName>
    </alternativeName>
</protein>
<dbReference type="AlphaFoldDB" id="A0A372KKD1"/>
<dbReference type="EC" id="4.2.1.136" evidence="6"/>
<dbReference type="GO" id="GO:0052856">
    <property type="term" value="F:NAD(P)HX epimerase activity"/>
    <property type="evidence" value="ECO:0007669"/>
    <property type="project" value="TreeGrafter"/>
</dbReference>
<evidence type="ECO:0000256" key="4">
    <source>
        <dbReference type="ARBA" id="ARBA00023027"/>
    </source>
</evidence>
<dbReference type="GO" id="GO:0110051">
    <property type="term" value="P:metabolite repair"/>
    <property type="evidence" value="ECO:0007669"/>
    <property type="project" value="TreeGrafter"/>
</dbReference>
<keyword evidence="2 6" id="KW-0067">ATP-binding</keyword>
<reference evidence="8" key="4">
    <citation type="journal article" date="2019" name="Int. J. Syst. Evol. Microbiol.">
        <title>Streptococcus chenjunshii sp. nov. isolated from feces of Tibetan antelopes.</title>
        <authorList>
            <person name="Tian Z."/>
            <person name="Lu S."/>
            <person name="Jin D."/>
            <person name="Yang J."/>
            <person name="Pu J."/>
            <person name="Lai X.H."/>
            <person name="Bai X.N."/>
            <person name="Wu X.M."/>
            <person name="Li J."/>
            <person name="Wang S."/>
            <person name="Xu J."/>
        </authorList>
    </citation>
    <scope>NUCLEOTIDE SEQUENCE</scope>
    <source>
        <strain evidence="8">Z15</strain>
    </source>
</reference>
<accession>A0A346NB33</accession>
<comment type="similarity">
    <text evidence="6">Belongs to the NnrD/CARKD family.</text>
</comment>
<dbReference type="PROSITE" id="PS01050">
    <property type="entry name" value="YJEF_C_2"/>
    <property type="match status" value="1"/>
</dbReference>
<evidence type="ECO:0000256" key="5">
    <source>
        <dbReference type="ARBA" id="ARBA00023239"/>
    </source>
</evidence>
<feature type="domain" description="YjeF C-terminal" evidence="7">
    <location>
        <begin position="4"/>
        <end position="276"/>
    </location>
</feature>
<evidence type="ECO:0000313" key="9">
    <source>
        <dbReference type="EMBL" id="RFU50244.1"/>
    </source>
</evidence>
<dbReference type="GO" id="GO:0046496">
    <property type="term" value="P:nicotinamide nucleotide metabolic process"/>
    <property type="evidence" value="ECO:0007669"/>
    <property type="project" value="UniProtKB-UniRule"/>
</dbReference>
<evidence type="ECO:0000313" key="11">
    <source>
        <dbReference type="Proteomes" id="UP000246115"/>
    </source>
</evidence>
<feature type="binding site" evidence="6">
    <location>
        <position position="217"/>
    </location>
    <ligand>
        <name>AMP</name>
        <dbReference type="ChEBI" id="CHEBI:456215"/>
    </ligand>
</feature>
<evidence type="ECO:0000259" key="7">
    <source>
        <dbReference type="PROSITE" id="PS51383"/>
    </source>
</evidence>
<dbReference type="GO" id="GO:0005524">
    <property type="term" value="F:ATP binding"/>
    <property type="evidence" value="ECO:0007669"/>
    <property type="project" value="UniProtKB-KW"/>
</dbReference>
<keyword evidence="13" id="KW-1185">Reference proteome</keyword>
<comment type="function">
    <text evidence="6">Catalyzes the dehydration of the S-form of NAD(P)HX at the expense of ADP, which is converted to AMP. Together with NAD(P)HX epimerase, which catalyzes the epimerization of the S- and R-forms, the enzyme allows the repair of both epimers of NAD(P)HX, a damaged form of NAD(P)H that is a result of enzymatic or heat-dependent hydration.</text>
</comment>
<dbReference type="RefSeq" id="WP_116878891.1">
    <property type="nucleotide sequence ID" value="NZ_CP031733.1"/>
</dbReference>
<keyword evidence="3 6" id="KW-0521">NADP</keyword>
<evidence type="ECO:0000256" key="3">
    <source>
        <dbReference type="ARBA" id="ARBA00022857"/>
    </source>
</evidence>
<dbReference type="Proteomes" id="UP000262901">
    <property type="component" value="Unassembled WGS sequence"/>
</dbReference>
<comment type="catalytic activity">
    <reaction evidence="6">
        <text>(6S)-NADPHX + ADP = AMP + phosphate + NADPH + H(+)</text>
        <dbReference type="Rhea" id="RHEA:32235"/>
        <dbReference type="ChEBI" id="CHEBI:15378"/>
        <dbReference type="ChEBI" id="CHEBI:43474"/>
        <dbReference type="ChEBI" id="CHEBI:57783"/>
        <dbReference type="ChEBI" id="CHEBI:64076"/>
        <dbReference type="ChEBI" id="CHEBI:456215"/>
        <dbReference type="ChEBI" id="CHEBI:456216"/>
        <dbReference type="EC" id="4.2.1.136"/>
    </reaction>
</comment>
<dbReference type="PROSITE" id="PS51383">
    <property type="entry name" value="YJEF_C_3"/>
    <property type="match status" value="1"/>
</dbReference>
<dbReference type="PANTHER" id="PTHR12592">
    <property type="entry name" value="ATP-DEPENDENT (S)-NAD(P)H-HYDRATE DEHYDRATASE FAMILY MEMBER"/>
    <property type="match status" value="1"/>
</dbReference>
<dbReference type="Proteomes" id="UP000246115">
    <property type="component" value="Chromosome"/>
</dbReference>
<evidence type="ECO:0000313" key="8">
    <source>
        <dbReference type="EMBL" id="AXQ78228.1"/>
    </source>
</evidence>
<evidence type="ECO:0000256" key="6">
    <source>
        <dbReference type="HAMAP-Rule" id="MF_01965"/>
    </source>
</evidence>
<evidence type="ECO:0000313" key="12">
    <source>
        <dbReference type="Proteomes" id="UP000262901"/>
    </source>
</evidence>
<keyword evidence="1 6" id="KW-0547">Nucleotide-binding</keyword>
<dbReference type="SUPFAM" id="SSF53613">
    <property type="entry name" value="Ribokinase-like"/>
    <property type="match status" value="1"/>
</dbReference>
<organism evidence="10 12">
    <name type="scientific">Streptococcus chenjunshii</name>
    <dbReference type="NCBI Taxonomy" id="2173853"/>
    <lineage>
        <taxon>Bacteria</taxon>
        <taxon>Bacillati</taxon>
        <taxon>Bacillota</taxon>
        <taxon>Bacilli</taxon>
        <taxon>Lactobacillales</taxon>
        <taxon>Streptococcaceae</taxon>
        <taxon>Streptococcus</taxon>
    </lineage>
</organism>
<dbReference type="EMBL" id="CP031733">
    <property type="protein sequence ID" value="AXQ78228.1"/>
    <property type="molecule type" value="Genomic_DNA"/>
</dbReference>
<dbReference type="CDD" id="cd01171">
    <property type="entry name" value="YXKO-related"/>
    <property type="match status" value="1"/>
</dbReference>
<keyword evidence="5 6" id="KW-0456">Lyase</keyword>
<comment type="subunit">
    <text evidence="6">Homotetramer.</text>
</comment>
<name>A0A372KKD1_9STRE</name>